<dbReference type="Proteomes" id="UP000054776">
    <property type="component" value="Unassembled WGS sequence"/>
</dbReference>
<comment type="caution">
    <text evidence="1">The sequence shown here is derived from an EMBL/GenBank/DDBJ whole genome shotgun (WGS) entry which is preliminary data.</text>
</comment>
<organism evidence="1 2">
    <name type="scientific">Trichinella spiralis</name>
    <name type="common">Trichina worm</name>
    <dbReference type="NCBI Taxonomy" id="6334"/>
    <lineage>
        <taxon>Eukaryota</taxon>
        <taxon>Metazoa</taxon>
        <taxon>Ecdysozoa</taxon>
        <taxon>Nematoda</taxon>
        <taxon>Enoplea</taxon>
        <taxon>Dorylaimia</taxon>
        <taxon>Trichinellida</taxon>
        <taxon>Trichinellidae</taxon>
        <taxon>Trichinella</taxon>
    </lineage>
</organism>
<dbReference type="AlphaFoldDB" id="A0A0V1BV01"/>
<protein>
    <submittedName>
        <fullName evidence="1">Uncharacterized protein</fullName>
    </submittedName>
</protein>
<name>A0A0V1BV01_TRISP</name>
<keyword evidence="2" id="KW-1185">Reference proteome</keyword>
<evidence type="ECO:0000313" key="2">
    <source>
        <dbReference type="Proteomes" id="UP000054776"/>
    </source>
</evidence>
<proteinExistence type="predicted"/>
<gene>
    <name evidence="1" type="ORF">T01_4598</name>
</gene>
<dbReference type="EMBL" id="JYDH01000013">
    <property type="protein sequence ID" value="KRY40275.1"/>
    <property type="molecule type" value="Genomic_DNA"/>
</dbReference>
<dbReference type="InParanoid" id="A0A0V1BV01"/>
<sequence length="70" mass="8388">MTTIDCASELEVKWNQVNIPVIRCRSEKMCHRKRFCKISTRPKLQNIPDNFKWKVFSEILISKINDSQYK</sequence>
<reference evidence="1 2" key="1">
    <citation type="submission" date="2015-01" db="EMBL/GenBank/DDBJ databases">
        <title>Evolution of Trichinella species and genotypes.</title>
        <authorList>
            <person name="Korhonen P.K."/>
            <person name="Edoardo P."/>
            <person name="Giuseppe L.R."/>
            <person name="Gasser R.B."/>
        </authorList>
    </citation>
    <scope>NUCLEOTIDE SEQUENCE [LARGE SCALE GENOMIC DNA]</scope>
    <source>
        <strain evidence="1">ISS3</strain>
    </source>
</reference>
<evidence type="ECO:0000313" key="1">
    <source>
        <dbReference type="EMBL" id="KRY40275.1"/>
    </source>
</evidence>
<accession>A0A0V1BV01</accession>